<organism evidence="2 3">
    <name type="scientific">Petrolisthes manimaculis</name>
    <dbReference type="NCBI Taxonomy" id="1843537"/>
    <lineage>
        <taxon>Eukaryota</taxon>
        <taxon>Metazoa</taxon>
        <taxon>Ecdysozoa</taxon>
        <taxon>Arthropoda</taxon>
        <taxon>Crustacea</taxon>
        <taxon>Multicrustacea</taxon>
        <taxon>Malacostraca</taxon>
        <taxon>Eumalacostraca</taxon>
        <taxon>Eucarida</taxon>
        <taxon>Decapoda</taxon>
        <taxon>Pleocyemata</taxon>
        <taxon>Anomura</taxon>
        <taxon>Galatheoidea</taxon>
        <taxon>Porcellanidae</taxon>
        <taxon>Petrolisthes</taxon>
    </lineage>
</organism>
<evidence type="ECO:0000313" key="3">
    <source>
        <dbReference type="Proteomes" id="UP001292094"/>
    </source>
</evidence>
<keyword evidence="3" id="KW-1185">Reference proteome</keyword>
<reference evidence="2" key="1">
    <citation type="submission" date="2023-11" db="EMBL/GenBank/DDBJ databases">
        <title>Genome assemblies of two species of porcelain crab, Petrolisthes cinctipes and Petrolisthes manimaculis (Anomura: Porcellanidae).</title>
        <authorList>
            <person name="Angst P."/>
        </authorList>
    </citation>
    <scope>NUCLEOTIDE SEQUENCE</scope>
    <source>
        <strain evidence="2">PB745_02</strain>
        <tissue evidence="2">Gill</tissue>
    </source>
</reference>
<evidence type="ECO:0000313" key="2">
    <source>
        <dbReference type="EMBL" id="KAK4288910.1"/>
    </source>
</evidence>
<comment type="caution">
    <text evidence="2">The sequence shown here is derived from an EMBL/GenBank/DDBJ whole genome shotgun (WGS) entry which is preliminary data.</text>
</comment>
<dbReference type="Proteomes" id="UP001292094">
    <property type="component" value="Unassembled WGS sequence"/>
</dbReference>
<accession>A0AAE1NGW3</accession>
<dbReference type="EMBL" id="JAWZYT010006071">
    <property type="protein sequence ID" value="KAK4288910.1"/>
    <property type="molecule type" value="Genomic_DNA"/>
</dbReference>
<keyword evidence="1" id="KW-1133">Transmembrane helix</keyword>
<keyword evidence="1" id="KW-0472">Membrane</keyword>
<evidence type="ECO:0000256" key="1">
    <source>
        <dbReference type="SAM" id="Phobius"/>
    </source>
</evidence>
<keyword evidence="1" id="KW-0812">Transmembrane</keyword>
<sequence length="70" mass="7405">MGIPGPTTMAPSMVPTTTRRYIPDPRWLLLALGMETIATIALLSYGVVMVGGGSLSCAATTNEIFLSPHR</sequence>
<name>A0AAE1NGW3_9EUCA</name>
<dbReference type="AlphaFoldDB" id="A0AAE1NGW3"/>
<protein>
    <submittedName>
        <fullName evidence="2">Uncharacterized protein</fullName>
    </submittedName>
</protein>
<feature type="transmembrane region" description="Helical" evidence="1">
    <location>
        <begin position="27"/>
        <end position="48"/>
    </location>
</feature>
<gene>
    <name evidence="2" type="ORF">Pmani_038094</name>
</gene>
<proteinExistence type="predicted"/>